<dbReference type="Gene3D" id="3.40.50.300">
    <property type="entry name" value="P-loop containing nucleotide triphosphate hydrolases"/>
    <property type="match status" value="1"/>
</dbReference>
<comment type="caution">
    <text evidence="2">The sequence shown here is derived from an EMBL/GenBank/DDBJ whole genome shotgun (WGS) entry which is preliminary data.</text>
</comment>
<keyword evidence="2" id="KW-0067">ATP-binding</keyword>
<evidence type="ECO:0000313" key="2">
    <source>
        <dbReference type="EMBL" id="RVU87392.1"/>
    </source>
</evidence>
<name>A0AA94F1E6_9FLAO</name>
<gene>
    <name evidence="2" type="ORF">EJB19_13925</name>
</gene>
<dbReference type="EMBL" id="RWGX01000005">
    <property type="protein sequence ID" value="RVU87392.1"/>
    <property type="molecule type" value="Genomic_DNA"/>
</dbReference>
<dbReference type="AlphaFoldDB" id="A0AA94F1E6"/>
<dbReference type="GO" id="GO:0005524">
    <property type="term" value="F:ATP binding"/>
    <property type="evidence" value="ECO:0007669"/>
    <property type="project" value="UniProtKB-KW"/>
</dbReference>
<accession>A0AA94F1E6</accession>
<dbReference type="Pfam" id="PF13401">
    <property type="entry name" value="AAA_22"/>
    <property type="match status" value="1"/>
</dbReference>
<reference evidence="2" key="1">
    <citation type="submission" date="2018-12" db="EMBL/GenBank/DDBJ databases">
        <title>Draft genome sequence of Flaovobacterium columnare BGFS27 isolated from channel catfish in Alabama.</title>
        <authorList>
            <person name="Cai W."/>
            <person name="Arias C."/>
        </authorList>
    </citation>
    <scope>NUCLEOTIDE SEQUENCE [LARGE SCALE GENOMIC DNA]</scope>
    <source>
        <strain evidence="2">BGFS27</strain>
    </source>
</reference>
<dbReference type="RefSeq" id="WP_127822402.1">
    <property type="nucleotide sequence ID" value="NZ_RWGX02000009.1"/>
</dbReference>
<dbReference type="GO" id="GO:0016887">
    <property type="term" value="F:ATP hydrolysis activity"/>
    <property type="evidence" value="ECO:0007669"/>
    <property type="project" value="InterPro"/>
</dbReference>
<dbReference type="InterPro" id="IPR027417">
    <property type="entry name" value="P-loop_NTPase"/>
</dbReference>
<proteinExistence type="predicted"/>
<keyword evidence="2" id="KW-0547">Nucleotide-binding</keyword>
<organism evidence="2">
    <name type="scientific">Flavobacterium columnare</name>
    <dbReference type="NCBI Taxonomy" id="996"/>
    <lineage>
        <taxon>Bacteria</taxon>
        <taxon>Pseudomonadati</taxon>
        <taxon>Bacteroidota</taxon>
        <taxon>Flavobacteriia</taxon>
        <taxon>Flavobacteriales</taxon>
        <taxon>Flavobacteriaceae</taxon>
        <taxon>Flavobacterium</taxon>
    </lineage>
</organism>
<evidence type="ECO:0000259" key="1">
    <source>
        <dbReference type="Pfam" id="PF13401"/>
    </source>
</evidence>
<sequence>MVQITAEFKEKVVTELIRIRQNYDLSDAQFAKQWNINNAVWSQLKNGKRDGLLKDNQWLTMGRELNIDLYERVWNIAKTEVYNAIEEDIVFCQNNSKSRIFVDDCSIGKTTTAKHLSRILKNCFYVDASQAKTKQLFIRLIAKTIGLDNTGKYADVIANVKYYLKALPKPIVIIDEAGDLVYDAFLELKELWNATENSCAWYLMGADGLRTKVRRGINSKKVGYSEIFSRFSDKYSNIVPTDPQEKKQFYNKLIMDVLSVNCEDKKLIPTIAKKCLTTDETERIGGLRRAESLLILFQNQ</sequence>
<feature type="domain" description="ORC1/DEAH AAA+ ATPase" evidence="1">
    <location>
        <begin position="107"/>
        <end position="211"/>
    </location>
</feature>
<dbReference type="InterPro" id="IPR049945">
    <property type="entry name" value="AAA_22"/>
</dbReference>
<dbReference type="SUPFAM" id="SSF52540">
    <property type="entry name" value="P-loop containing nucleoside triphosphate hydrolases"/>
    <property type="match status" value="1"/>
</dbReference>
<protein>
    <submittedName>
        <fullName evidence="2">ATP-binding protein</fullName>
    </submittedName>
</protein>